<dbReference type="InterPro" id="IPR002110">
    <property type="entry name" value="Ankyrin_rpt"/>
</dbReference>
<organism evidence="2 3">
    <name type="scientific">Fusarium oxysporum f. sp. cubense</name>
    <dbReference type="NCBI Taxonomy" id="61366"/>
    <lineage>
        <taxon>Eukaryota</taxon>
        <taxon>Fungi</taxon>
        <taxon>Dikarya</taxon>
        <taxon>Ascomycota</taxon>
        <taxon>Pezizomycotina</taxon>
        <taxon>Sordariomycetes</taxon>
        <taxon>Hypocreomycetidae</taxon>
        <taxon>Hypocreales</taxon>
        <taxon>Nectriaceae</taxon>
        <taxon>Fusarium</taxon>
        <taxon>Fusarium oxysporum species complex</taxon>
    </lineage>
</organism>
<proteinExistence type="predicted"/>
<dbReference type="Pfam" id="PF12796">
    <property type="entry name" value="Ank_2"/>
    <property type="match status" value="1"/>
</dbReference>
<feature type="repeat" description="ANK" evidence="1">
    <location>
        <begin position="22"/>
        <end position="54"/>
    </location>
</feature>
<protein>
    <submittedName>
        <fullName evidence="2">Uncharacterized protein</fullName>
    </submittedName>
</protein>
<dbReference type="EMBL" id="VMNF01000011">
    <property type="protein sequence ID" value="TXC00242.1"/>
    <property type="molecule type" value="Genomic_DNA"/>
</dbReference>
<dbReference type="PROSITE" id="PS50088">
    <property type="entry name" value="ANK_REPEAT"/>
    <property type="match status" value="1"/>
</dbReference>
<accession>A0A5C6SNJ4</accession>
<dbReference type="Gene3D" id="1.25.40.20">
    <property type="entry name" value="Ankyrin repeat-containing domain"/>
    <property type="match status" value="1"/>
</dbReference>
<evidence type="ECO:0000313" key="3">
    <source>
        <dbReference type="Proteomes" id="UP000321331"/>
    </source>
</evidence>
<dbReference type="SUPFAM" id="SSF48403">
    <property type="entry name" value="Ankyrin repeat"/>
    <property type="match status" value="1"/>
</dbReference>
<sequence length="88" mass="9685">MEPKLTVLLKNRADMEARHPEYAQAPLSLASEGEHEDVTRLLLAQGAKVDATDSQGRAARVRAIDEAHDEIVKLLETYQGVQISLAYA</sequence>
<dbReference type="AlphaFoldDB" id="A0A5C6SNJ4"/>
<comment type="caution">
    <text evidence="2">The sequence shown here is derived from an EMBL/GenBank/DDBJ whole genome shotgun (WGS) entry which is preliminary data.</text>
</comment>
<keyword evidence="1" id="KW-0040">ANK repeat</keyword>
<reference evidence="2 3" key="1">
    <citation type="submission" date="2019-07" db="EMBL/GenBank/DDBJ databases">
        <title>The First High-Quality Draft Genome Sequence of the Causal Agent of the Current Panama Disease Epidemic.</title>
        <authorList>
            <person name="Warmington R.J."/>
            <person name="Kay W."/>
            <person name="Jeffries A."/>
            <person name="Bebber D."/>
            <person name="Moore K."/>
            <person name="Studholme D.J."/>
        </authorList>
    </citation>
    <scope>NUCLEOTIDE SEQUENCE [LARGE SCALE GENOMIC DNA]</scope>
    <source>
        <strain evidence="2 3">TR4</strain>
    </source>
</reference>
<evidence type="ECO:0000313" key="2">
    <source>
        <dbReference type="EMBL" id="TXC00242.1"/>
    </source>
</evidence>
<dbReference type="Proteomes" id="UP000321331">
    <property type="component" value="Unassembled WGS sequence"/>
</dbReference>
<dbReference type="PROSITE" id="PS50297">
    <property type="entry name" value="ANK_REP_REGION"/>
    <property type="match status" value="1"/>
</dbReference>
<gene>
    <name evidence="2" type="ORF">FocTR4_00013725</name>
</gene>
<evidence type="ECO:0000256" key="1">
    <source>
        <dbReference type="PROSITE-ProRule" id="PRU00023"/>
    </source>
</evidence>
<dbReference type="InterPro" id="IPR036770">
    <property type="entry name" value="Ankyrin_rpt-contain_sf"/>
</dbReference>
<name>A0A5C6SNJ4_FUSOC</name>